<evidence type="ECO:0000313" key="3">
    <source>
        <dbReference type="EMBL" id="VDN03360.1"/>
    </source>
</evidence>
<gene>
    <name evidence="3" type="ORF">TCLT_LOCUS6044</name>
</gene>
<dbReference type="Pfam" id="PF17205">
    <property type="entry name" value="PSI_integrin"/>
    <property type="match status" value="1"/>
</dbReference>
<dbReference type="STRING" id="103827.A0A0N5CZW5"/>
<evidence type="ECO:0000259" key="2">
    <source>
        <dbReference type="Pfam" id="PF17205"/>
    </source>
</evidence>
<organism evidence="5">
    <name type="scientific">Thelazia callipaeda</name>
    <name type="common">Oriental eyeworm</name>
    <name type="synonym">Parasitic nematode</name>
    <dbReference type="NCBI Taxonomy" id="103827"/>
    <lineage>
        <taxon>Eukaryota</taxon>
        <taxon>Metazoa</taxon>
        <taxon>Ecdysozoa</taxon>
        <taxon>Nematoda</taxon>
        <taxon>Chromadorea</taxon>
        <taxon>Rhabditida</taxon>
        <taxon>Spirurina</taxon>
        <taxon>Spiruromorpha</taxon>
        <taxon>Thelazioidea</taxon>
        <taxon>Thelaziidae</taxon>
        <taxon>Thelazia</taxon>
    </lineage>
</organism>
<reference evidence="5" key="1">
    <citation type="submission" date="2017-02" db="UniProtKB">
        <authorList>
            <consortium name="WormBaseParasite"/>
        </authorList>
    </citation>
    <scope>IDENTIFICATION</scope>
</reference>
<evidence type="ECO:0000313" key="4">
    <source>
        <dbReference type="Proteomes" id="UP000276776"/>
    </source>
</evidence>
<feature type="domain" description="Integrin beta N-terminal" evidence="2">
    <location>
        <begin position="25"/>
        <end position="67"/>
    </location>
</feature>
<keyword evidence="4" id="KW-1185">Reference proteome</keyword>
<sequence length="85" mass="9350">MIVRLYFLAALISIGAVDPDSDQDICFKGARSCGSCLVLHHECAWCLDPDFMGSTRCMQQSKLKTKCDNSFIHAPKSQLAVAKNV</sequence>
<evidence type="ECO:0000313" key="5">
    <source>
        <dbReference type="WBParaSite" id="TCLT_0000605501-mRNA-1"/>
    </source>
</evidence>
<accession>A0A0N5CZW5</accession>
<keyword evidence="1" id="KW-0732">Signal</keyword>
<reference evidence="3 4" key="2">
    <citation type="submission" date="2018-11" db="EMBL/GenBank/DDBJ databases">
        <authorList>
            <consortium name="Pathogen Informatics"/>
        </authorList>
    </citation>
    <scope>NUCLEOTIDE SEQUENCE [LARGE SCALE GENOMIC DNA]</scope>
</reference>
<dbReference type="SUPFAM" id="SSF103575">
    <property type="entry name" value="Plexin repeat"/>
    <property type="match status" value="1"/>
</dbReference>
<protein>
    <submittedName>
        <fullName evidence="5">PSI_integrin domain-containing protein</fullName>
    </submittedName>
</protein>
<dbReference type="Gene3D" id="3.30.1680.10">
    <property type="entry name" value="ligand-binding face of the semaphorins, domain 2"/>
    <property type="match status" value="1"/>
</dbReference>
<dbReference type="WBParaSite" id="TCLT_0000605501-mRNA-1">
    <property type="protein sequence ID" value="TCLT_0000605501-mRNA-1"/>
    <property type="gene ID" value="TCLT_0000605501"/>
</dbReference>
<feature type="signal peptide" evidence="1">
    <location>
        <begin position="1"/>
        <end position="19"/>
    </location>
</feature>
<dbReference type="InterPro" id="IPR033760">
    <property type="entry name" value="Integrin_beta_N"/>
</dbReference>
<dbReference type="AlphaFoldDB" id="A0A0N5CZW5"/>
<evidence type="ECO:0000256" key="1">
    <source>
        <dbReference type="SAM" id="SignalP"/>
    </source>
</evidence>
<feature type="chain" id="PRO_5043126492" evidence="1">
    <location>
        <begin position="20"/>
        <end position="85"/>
    </location>
</feature>
<dbReference type="Proteomes" id="UP000276776">
    <property type="component" value="Unassembled WGS sequence"/>
</dbReference>
<proteinExistence type="predicted"/>
<name>A0A0N5CZW5_THECL</name>
<dbReference type="EMBL" id="UYYF01004384">
    <property type="protein sequence ID" value="VDN03360.1"/>
    <property type="molecule type" value="Genomic_DNA"/>
</dbReference>